<reference evidence="10" key="1">
    <citation type="journal article" date="2005" name="Nature">
        <title>The map-based sequence of the rice genome.</title>
        <authorList>
            <consortium name="International rice genome sequencing project (IRGSP)"/>
            <person name="Matsumoto T."/>
            <person name="Wu J."/>
            <person name="Kanamori H."/>
            <person name="Katayose Y."/>
            <person name="Fujisawa M."/>
            <person name="Namiki N."/>
            <person name="Mizuno H."/>
            <person name="Yamamoto K."/>
            <person name="Antonio B.A."/>
            <person name="Baba T."/>
            <person name="Sakata K."/>
            <person name="Nagamura Y."/>
            <person name="Aoki H."/>
            <person name="Arikawa K."/>
            <person name="Arita K."/>
            <person name="Bito T."/>
            <person name="Chiden Y."/>
            <person name="Fujitsuka N."/>
            <person name="Fukunaka R."/>
            <person name="Hamada M."/>
            <person name="Harada C."/>
            <person name="Hayashi A."/>
            <person name="Hijishita S."/>
            <person name="Honda M."/>
            <person name="Hosokawa S."/>
            <person name="Ichikawa Y."/>
            <person name="Idonuma A."/>
            <person name="Iijima M."/>
            <person name="Ikeda M."/>
            <person name="Ikeno M."/>
            <person name="Ito K."/>
            <person name="Ito S."/>
            <person name="Ito T."/>
            <person name="Ito Y."/>
            <person name="Ito Y."/>
            <person name="Iwabuchi A."/>
            <person name="Kamiya K."/>
            <person name="Karasawa W."/>
            <person name="Kurita K."/>
            <person name="Katagiri S."/>
            <person name="Kikuta A."/>
            <person name="Kobayashi H."/>
            <person name="Kobayashi N."/>
            <person name="Machita K."/>
            <person name="Maehara T."/>
            <person name="Masukawa M."/>
            <person name="Mizubayashi T."/>
            <person name="Mukai Y."/>
            <person name="Nagasaki H."/>
            <person name="Nagata Y."/>
            <person name="Naito S."/>
            <person name="Nakashima M."/>
            <person name="Nakama Y."/>
            <person name="Nakamichi Y."/>
            <person name="Nakamura M."/>
            <person name="Meguro A."/>
            <person name="Negishi M."/>
            <person name="Ohta I."/>
            <person name="Ohta T."/>
            <person name="Okamoto M."/>
            <person name="Ono N."/>
            <person name="Saji S."/>
            <person name="Sakaguchi M."/>
            <person name="Sakai K."/>
            <person name="Shibata M."/>
            <person name="Shimokawa T."/>
            <person name="Song J."/>
            <person name="Takazaki Y."/>
            <person name="Terasawa K."/>
            <person name="Tsugane M."/>
            <person name="Tsuji K."/>
            <person name="Ueda S."/>
            <person name="Waki K."/>
            <person name="Yamagata H."/>
            <person name="Yamamoto M."/>
            <person name="Yamamoto S."/>
            <person name="Yamane H."/>
            <person name="Yoshiki S."/>
            <person name="Yoshihara R."/>
            <person name="Yukawa K."/>
            <person name="Zhong H."/>
            <person name="Yano M."/>
            <person name="Yuan Q."/>
            <person name="Ouyang S."/>
            <person name="Liu J."/>
            <person name="Jones K.M."/>
            <person name="Gansberger K."/>
            <person name="Moffat K."/>
            <person name="Hill J."/>
            <person name="Bera J."/>
            <person name="Fadrosh D."/>
            <person name="Jin S."/>
            <person name="Johri S."/>
            <person name="Kim M."/>
            <person name="Overton L."/>
            <person name="Reardon M."/>
            <person name="Tsitrin T."/>
            <person name="Vuong H."/>
            <person name="Weaver B."/>
            <person name="Ciecko A."/>
            <person name="Tallon L."/>
            <person name="Jackson J."/>
            <person name="Pai G."/>
            <person name="Aken S.V."/>
            <person name="Utterback T."/>
            <person name="Reidmuller S."/>
            <person name="Feldblyum T."/>
            <person name="Hsiao J."/>
            <person name="Zismann V."/>
            <person name="Iobst S."/>
            <person name="de Vazeille A.R."/>
            <person name="Buell C.R."/>
            <person name="Ying K."/>
            <person name="Li Y."/>
            <person name="Lu T."/>
            <person name="Huang Y."/>
            <person name="Zhao Q."/>
            <person name="Feng Q."/>
            <person name="Zhang L."/>
            <person name="Zhu J."/>
            <person name="Weng Q."/>
            <person name="Mu J."/>
            <person name="Lu Y."/>
            <person name="Fan D."/>
            <person name="Liu Y."/>
            <person name="Guan J."/>
            <person name="Zhang Y."/>
            <person name="Yu S."/>
            <person name="Liu X."/>
            <person name="Zhang Y."/>
            <person name="Hong G."/>
            <person name="Han B."/>
            <person name="Choisne N."/>
            <person name="Demange N."/>
            <person name="Orjeda G."/>
            <person name="Samain S."/>
            <person name="Cattolico L."/>
            <person name="Pelletier E."/>
            <person name="Couloux A."/>
            <person name="Segurens B."/>
            <person name="Wincker P."/>
            <person name="D'Hont A."/>
            <person name="Scarpelli C."/>
            <person name="Weissenbach J."/>
            <person name="Salanoubat M."/>
            <person name="Quetier F."/>
            <person name="Yu Y."/>
            <person name="Kim H.R."/>
            <person name="Rambo T."/>
            <person name="Currie J."/>
            <person name="Collura K."/>
            <person name="Luo M."/>
            <person name="Yang T."/>
            <person name="Ammiraju J.S.S."/>
            <person name="Engler F."/>
            <person name="Soderlund C."/>
            <person name="Wing R.A."/>
            <person name="Palmer L.E."/>
            <person name="de la Bastide M."/>
            <person name="Spiegel L."/>
            <person name="Nascimento L."/>
            <person name="Zutavern T."/>
            <person name="O'Shaughnessy A."/>
            <person name="Dike S."/>
            <person name="Dedhia N."/>
            <person name="Preston R."/>
            <person name="Balija V."/>
            <person name="McCombie W.R."/>
            <person name="Chow T."/>
            <person name="Chen H."/>
            <person name="Chung M."/>
            <person name="Chen C."/>
            <person name="Shaw J."/>
            <person name="Wu H."/>
            <person name="Hsiao K."/>
            <person name="Chao Y."/>
            <person name="Chu M."/>
            <person name="Cheng C."/>
            <person name="Hour A."/>
            <person name="Lee P."/>
            <person name="Lin S."/>
            <person name="Lin Y."/>
            <person name="Liou J."/>
            <person name="Liu S."/>
            <person name="Hsing Y."/>
            <person name="Raghuvanshi S."/>
            <person name="Mohanty A."/>
            <person name="Bharti A.K."/>
            <person name="Gaur A."/>
            <person name="Gupta V."/>
            <person name="Kumar D."/>
            <person name="Ravi V."/>
            <person name="Vij S."/>
            <person name="Kapur A."/>
            <person name="Khurana P."/>
            <person name="Khurana P."/>
            <person name="Khurana J.P."/>
            <person name="Tyagi A.K."/>
            <person name="Gaikwad K."/>
            <person name="Singh A."/>
            <person name="Dalal V."/>
            <person name="Srivastava S."/>
            <person name="Dixit A."/>
            <person name="Pal A.K."/>
            <person name="Ghazi I.A."/>
            <person name="Yadav M."/>
            <person name="Pandit A."/>
            <person name="Bhargava A."/>
            <person name="Sureshbabu K."/>
            <person name="Batra K."/>
            <person name="Sharma T.R."/>
            <person name="Mohapatra T."/>
            <person name="Singh N.K."/>
            <person name="Messing J."/>
            <person name="Nelson A.B."/>
            <person name="Fuks G."/>
            <person name="Kavchok S."/>
            <person name="Keizer G."/>
            <person name="Linton E."/>
            <person name="Llaca V."/>
            <person name="Song R."/>
            <person name="Tanyolac B."/>
            <person name="Young S."/>
            <person name="Ho-Il K."/>
            <person name="Hahn J.H."/>
            <person name="Sangsakoo G."/>
            <person name="Vanavichit A."/>
            <person name="de Mattos Luiz.A.T."/>
            <person name="Zimmer P.D."/>
            <person name="Malone G."/>
            <person name="Dellagostin O."/>
            <person name="de Oliveira A.C."/>
            <person name="Bevan M."/>
            <person name="Bancroft I."/>
            <person name="Minx P."/>
            <person name="Cordum H."/>
            <person name="Wilson R."/>
            <person name="Cheng Z."/>
            <person name="Jin W."/>
            <person name="Jiang J."/>
            <person name="Leong S.A."/>
            <person name="Iwama H."/>
            <person name="Gojobori T."/>
            <person name="Itoh T."/>
            <person name="Niimura Y."/>
            <person name="Fujii Y."/>
            <person name="Habara T."/>
            <person name="Sakai H."/>
            <person name="Sato Y."/>
            <person name="Wilson G."/>
            <person name="Kumar K."/>
            <person name="McCouch S."/>
            <person name="Juretic N."/>
            <person name="Hoen D."/>
            <person name="Wright S."/>
            <person name="Bruskiewich R."/>
            <person name="Bureau T."/>
            <person name="Miyao A."/>
            <person name="Hirochika H."/>
            <person name="Nishikawa T."/>
            <person name="Kadowaki K."/>
            <person name="Sugiura M."/>
            <person name="Burr B."/>
            <person name="Sasaki T."/>
        </authorList>
    </citation>
    <scope>NUCLEOTIDE SEQUENCE [LARGE SCALE GENOMIC DNA]</scope>
    <source>
        <strain evidence="10">cv. Nipponbare</strain>
    </source>
</reference>
<evidence type="ECO:0000256" key="6">
    <source>
        <dbReference type="SAM" id="SignalP"/>
    </source>
</evidence>
<feature type="chain" id="PRO_5006057240" evidence="6">
    <location>
        <begin position="37"/>
        <end position="370"/>
    </location>
</feature>
<organism evidence="9 10">
    <name type="scientific">Oryza sativa subsp. japonica</name>
    <name type="common">Rice</name>
    <dbReference type="NCBI Taxonomy" id="39947"/>
    <lineage>
        <taxon>Eukaryota</taxon>
        <taxon>Viridiplantae</taxon>
        <taxon>Streptophyta</taxon>
        <taxon>Embryophyta</taxon>
        <taxon>Tracheophyta</taxon>
        <taxon>Spermatophyta</taxon>
        <taxon>Magnoliopsida</taxon>
        <taxon>Liliopsida</taxon>
        <taxon>Poales</taxon>
        <taxon>Poaceae</taxon>
        <taxon>BOP clade</taxon>
        <taxon>Oryzoideae</taxon>
        <taxon>Oryzeae</taxon>
        <taxon>Oryzinae</taxon>
        <taxon>Oryza</taxon>
        <taxon>Oryza sativa</taxon>
    </lineage>
</organism>
<feature type="domain" description="Wall-associated receptor kinase galacturonan-binding" evidence="8">
    <location>
        <begin position="43"/>
        <end position="91"/>
    </location>
</feature>
<evidence type="ECO:0000256" key="2">
    <source>
        <dbReference type="ARBA" id="ARBA00022679"/>
    </source>
</evidence>
<dbReference type="GO" id="GO:0004674">
    <property type="term" value="F:protein serine/threonine kinase activity"/>
    <property type="evidence" value="ECO:0007669"/>
    <property type="project" value="InterPro"/>
</dbReference>
<reference evidence="9 10" key="3">
    <citation type="journal article" date="2013" name="Rice">
        <title>Improvement of the Oryza sativa Nipponbare reference genome using next generation sequence and optical map data.</title>
        <authorList>
            <person name="Kawahara Y."/>
            <person name="de la Bastide M."/>
            <person name="Hamilton J.P."/>
            <person name="Kanamori H."/>
            <person name="McCombie W.R."/>
            <person name="Ouyang S."/>
            <person name="Schwartz D.C."/>
            <person name="Tanaka T."/>
            <person name="Wu J."/>
            <person name="Zhou S."/>
            <person name="Childs K.L."/>
            <person name="Davidson R.M."/>
            <person name="Lin H."/>
            <person name="Quesada-Ocampo L."/>
            <person name="Vaillancourt B."/>
            <person name="Sakai H."/>
            <person name="Lee S.S."/>
            <person name="Kim J."/>
            <person name="Numa H."/>
            <person name="Itoh T."/>
            <person name="Buell C.R."/>
            <person name="Matsumoto T."/>
        </authorList>
    </citation>
    <scope>NUCLEOTIDE SEQUENCE [LARGE SCALE GENOMIC DNA]</scope>
    <source>
        <strain evidence="10">cv. Nipponbare</strain>
    </source>
</reference>
<evidence type="ECO:0000259" key="7">
    <source>
        <dbReference type="Pfam" id="PF08488"/>
    </source>
</evidence>
<reference evidence="9 10" key="2">
    <citation type="journal article" date="2013" name="Plant Cell Physiol.">
        <title>Rice Annotation Project Database (RAP-DB): an integrative and interactive database for rice genomics.</title>
        <authorList>
            <person name="Sakai H."/>
            <person name="Lee S.S."/>
            <person name="Tanaka T."/>
            <person name="Numa H."/>
            <person name="Kim J."/>
            <person name="Kawahara Y."/>
            <person name="Wakimoto H."/>
            <person name="Yang C.C."/>
            <person name="Iwamoto M."/>
            <person name="Abe T."/>
            <person name="Yamada Y."/>
            <person name="Muto A."/>
            <person name="Inokuchi H."/>
            <person name="Ikemura T."/>
            <person name="Matsumoto T."/>
            <person name="Sasaki T."/>
            <person name="Itoh T."/>
        </authorList>
    </citation>
    <scope>NUCLEOTIDE SEQUENCE [LARGE SCALE GENOMIC DNA]</scope>
    <source>
        <strain evidence="10">cv. Nipponbare</strain>
    </source>
</reference>
<proteinExistence type="predicted"/>
<dbReference type="EMBL" id="AP014966">
    <property type="protein sequence ID" value="BAT10005.1"/>
    <property type="molecule type" value="Genomic_DNA"/>
</dbReference>
<comment type="subcellular location">
    <subcellularLocation>
        <location evidence="1">Membrane</location>
        <topology evidence="1">Single-pass type I membrane protein</topology>
    </subcellularLocation>
</comment>
<evidence type="ECO:0000313" key="9">
    <source>
        <dbReference type="EMBL" id="BAT10005.1"/>
    </source>
</evidence>
<dbReference type="PANTHER" id="PTHR33491">
    <property type="entry name" value="OSJNBA0016N04.9 PROTEIN"/>
    <property type="match status" value="1"/>
</dbReference>
<dbReference type="GO" id="GO:0030247">
    <property type="term" value="F:polysaccharide binding"/>
    <property type="evidence" value="ECO:0007669"/>
    <property type="project" value="InterPro"/>
</dbReference>
<accession>A0A0P0XSK3</accession>
<name>A0A0P0XSK3_ORYSJ</name>
<sequence>MSLRQKNVVMSSTTPLIIALVLQQLLLLMAPSAVVGGTTIAGCPGNCGGVGIPYPFGIGAGCFRRGFEIICKNDAPFLAGSGADLIPISNLSFNPPEARVTLPIGWQCFNSSDKVDVYHDPNVDFNRDGMYRISHTRNHFVVLGCNALAYVGSQHRPGVVGSDDYDHVSYTGCLCYCNDSSSAVSGNCDGVGCCQVNIPPDITDNMVSFYSSSHKRNLNFSPCDYAFLVEKDNYTFSTADLRMDKNRTMPVRLDWAIRDNLTCSQARKTAAQVSGYACVSDNSDCHDSTNGPGYVCKCNKGYEGNPYIPNGCIGKFVNCYIPIRSRKKKLPLYNIMRYSDFFSSQTYFKFIQTNRKNSTILNTNPKFVKI</sequence>
<keyword evidence="10" id="KW-1185">Reference proteome</keyword>
<feature type="signal peptide" evidence="6">
    <location>
        <begin position="1"/>
        <end position="36"/>
    </location>
</feature>
<dbReference type="InParanoid" id="A0A0P0XSK3"/>
<gene>
    <name evidence="9" type="ordered locus">Os10g0162844</name>
    <name evidence="9" type="ORF">OSNPB_100162844</name>
</gene>
<keyword evidence="3 6" id="KW-0732">Signal</keyword>
<keyword evidence="2" id="KW-0808">Transferase</keyword>
<dbReference type="AlphaFoldDB" id="A0A0P0XSK3"/>
<keyword evidence="4" id="KW-1015">Disulfide bond</keyword>
<dbReference type="OMA" id="THISMAC"/>
<protein>
    <submittedName>
        <fullName evidence="9">Os10g0162844 protein</fullName>
    </submittedName>
</protein>
<dbReference type="Pfam" id="PF08488">
    <property type="entry name" value="WAK"/>
    <property type="match status" value="1"/>
</dbReference>
<feature type="domain" description="Wall-associated receptor kinase" evidence="7">
    <location>
        <begin position="187"/>
        <end position="258"/>
    </location>
</feature>
<dbReference type="GO" id="GO:0016020">
    <property type="term" value="C:membrane"/>
    <property type="evidence" value="ECO:0007669"/>
    <property type="project" value="UniProtKB-SubCell"/>
</dbReference>
<dbReference type="STRING" id="39947.A0A0P0XSK3"/>
<evidence type="ECO:0000256" key="4">
    <source>
        <dbReference type="ARBA" id="ARBA00023157"/>
    </source>
</evidence>
<dbReference type="InterPro" id="IPR013695">
    <property type="entry name" value="WAK"/>
</dbReference>
<evidence type="ECO:0000259" key="8">
    <source>
        <dbReference type="Pfam" id="PF13947"/>
    </source>
</evidence>
<evidence type="ECO:0000313" key="10">
    <source>
        <dbReference type="Proteomes" id="UP000059680"/>
    </source>
</evidence>
<dbReference type="PaxDb" id="39947-A0A0P0XSK3"/>
<evidence type="ECO:0000256" key="5">
    <source>
        <dbReference type="ARBA" id="ARBA00023180"/>
    </source>
</evidence>
<dbReference type="eggNOG" id="ENOG502QQPF">
    <property type="taxonomic scope" value="Eukaryota"/>
</dbReference>
<dbReference type="InterPro" id="IPR025287">
    <property type="entry name" value="WAK_GUB"/>
</dbReference>
<evidence type="ECO:0000256" key="1">
    <source>
        <dbReference type="ARBA" id="ARBA00004479"/>
    </source>
</evidence>
<keyword evidence="5" id="KW-0325">Glycoprotein</keyword>
<dbReference type="Pfam" id="PF13947">
    <property type="entry name" value="GUB_WAK_bind"/>
    <property type="match status" value="1"/>
</dbReference>
<dbReference type="Gramene" id="Os10t0162844-00">
    <property type="protein sequence ID" value="Os10t0162844-00"/>
    <property type="gene ID" value="Os10g0162844"/>
</dbReference>
<evidence type="ECO:0000256" key="3">
    <source>
        <dbReference type="ARBA" id="ARBA00022729"/>
    </source>
</evidence>
<dbReference type="Proteomes" id="UP000059680">
    <property type="component" value="Chromosome 10"/>
</dbReference>